<gene>
    <name evidence="2" type="ORF">JTE90_023986</name>
</gene>
<evidence type="ECO:0000313" key="2">
    <source>
        <dbReference type="EMBL" id="KAG8183337.1"/>
    </source>
</evidence>
<feature type="compositionally biased region" description="Polar residues" evidence="1">
    <location>
        <begin position="433"/>
        <end position="442"/>
    </location>
</feature>
<evidence type="ECO:0000256" key="1">
    <source>
        <dbReference type="SAM" id="MobiDB-lite"/>
    </source>
</evidence>
<organism evidence="2 3">
    <name type="scientific">Oedothorax gibbosus</name>
    <dbReference type="NCBI Taxonomy" id="931172"/>
    <lineage>
        <taxon>Eukaryota</taxon>
        <taxon>Metazoa</taxon>
        <taxon>Ecdysozoa</taxon>
        <taxon>Arthropoda</taxon>
        <taxon>Chelicerata</taxon>
        <taxon>Arachnida</taxon>
        <taxon>Araneae</taxon>
        <taxon>Araneomorphae</taxon>
        <taxon>Entelegynae</taxon>
        <taxon>Araneoidea</taxon>
        <taxon>Linyphiidae</taxon>
        <taxon>Erigoninae</taxon>
        <taxon>Oedothorax</taxon>
    </lineage>
</organism>
<name>A0AAV6UFV1_9ARAC</name>
<reference evidence="2 3" key="1">
    <citation type="journal article" date="2022" name="Nat. Ecol. Evol.">
        <title>A masculinizing supergene underlies an exaggerated male reproductive morph in a spider.</title>
        <authorList>
            <person name="Hendrickx F."/>
            <person name="De Corte Z."/>
            <person name="Sonet G."/>
            <person name="Van Belleghem S.M."/>
            <person name="Kostlbacher S."/>
            <person name="Vangestel C."/>
        </authorList>
    </citation>
    <scope>NUCLEOTIDE SEQUENCE [LARGE SCALE GENOMIC DNA]</scope>
    <source>
        <strain evidence="2">W744_W776</strain>
    </source>
</reference>
<feature type="region of interest" description="Disordered" evidence="1">
    <location>
        <begin position="421"/>
        <end position="468"/>
    </location>
</feature>
<accession>A0AAV6UFV1</accession>
<dbReference type="EMBL" id="JAFNEN010000421">
    <property type="protein sequence ID" value="KAG8183337.1"/>
    <property type="molecule type" value="Genomic_DNA"/>
</dbReference>
<proteinExistence type="predicted"/>
<dbReference type="Proteomes" id="UP000827092">
    <property type="component" value="Unassembled WGS sequence"/>
</dbReference>
<feature type="compositionally biased region" description="Polar residues" evidence="1">
    <location>
        <begin position="294"/>
        <end position="333"/>
    </location>
</feature>
<evidence type="ECO:0000313" key="3">
    <source>
        <dbReference type="Proteomes" id="UP000827092"/>
    </source>
</evidence>
<protein>
    <submittedName>
        <fullName evidence="2">Uncharacterized protein</fullName>
    </submittedName>
</protein>
<sequence>MCDPVIISKLYASVLHEDILKYHITNSDIRTGIQNMKEVYLPNPMSLTSDHLDVANYDDPAHRCAYLHKYAPFHTGMVAEMLYRAVLDNPKVFRDLLLSSGSLSICSLGGGPGSDVIGVMSVLNSSFGFFQVSATIVDCMPNWRQTFASLIQELRYGAYGTLGQCVTDQYFSWNYLGCNLLGTMSNDVNTAISRANLLTMIKFVSASACKDTPAMIKKIFRVMKPGALVLYIDNAGGGFHQLVRTEAQLCNLITVFGPLEHEHYVTNDYNIKRFGYTPCLETKVTVHIWRKPSSDSAVQRESNRGQPKNNLNRSRSSTPGRANTSRSRSSTPGRANVTANAWNNVVKNYQGVPAQNLDNRRTSTPDNKVNSRNFQTMNSQTIDNRRPSTTGSTANRNLQGVQSQNVNNRYPNFCAPVIQSTNVAQSRPRGRSPTRSVIQQPRNIHYARPSPGSGYRPAPSEDRAEQEGEQCCCCVIS</sequence>
<feature type="compositionally biased region" description="Low complexity" evidence="1">
    <location>
        <begin position="335"/>
        <end position="348"/>
    </location>
</feature>
<dbReference type="AlphaFoldDB" id="A0AAV6UFV1"/>
<keyword evidence="3" id="KW-1185">Reference proteome</keyword>
<feature type="region of interest" description="Disordered" evidence="1">
    <location>
        <begin position="293"/>
        <end position="372"/>
    </location>
</feature>
<comment type="caution">
    <text evidence="2">The sequence shown here is derived from an EMBL/GenBank/DDBJ whole genome shotgun (WGS) entry which is preliminary data.</text>
</comment>